<evidence type="ECO:0000256" key="1">
    <source>
        <dbReference type="SAM" id="Phobius"/>
    </source>
</evidence>
<gene>
    <name evidence="2" type="ORF">QOZ94_000488</name>
</gene>
<accession>A0ABU0L9C1</accession>
<organism evidence="2 3">
    <name type="scientific">Xanthobacter agilis</name>
    <dbReference type="NCBI Taxonomy" id="47492"/>
    <lineage>
        <taxon>Bacteria</taxon>
        <taxon>Pseudomonadati</taxon>
        <taxon>Pseudomonadota</taxon>
        <taxon>Alphaproteobacteria</taxon>
        <taxon>Hyphomicrobiales</taxon>
        <taxon>Xanthobacteraceae</taxon>
        <taxon>Xanthobacter</taxon>
    </lineage>
</organism>
<feature type="transmembrane region" description="Helical" evidence="1">
    <location>
        <begin position="46"/>
        <end position="72"/>
    </location>
</feature>
<dbReference type="Proteomes" id="UP001241747">
    <property type="component" value="Unassembled WGS sequence"/>
</dbReference>
<dbReference type="RefSeq" id="WP_237346731.1">
    <property type="nucleotide sequence ID" value="NZ_JABWGX010000022.1"/>
</dbReference>
<proteinExistence type="predicted"/>
<keyword evidence="1" id="KW-1133">Transmembrane helix</keyword>
<comment type="caution">
    <text evidence="2">The sequence shown here is derived from an EMBL/GenBank/DDBJ whole genome shotgun (WGS) entry which is preliminary data.</text>
</comment>
<keyword evidence="1" id="KW-0472">Membrane</keyword>
<name>A0ABU0L9C1_XANAG</name>
<keyword evidence="3" id="KW-1185">Reference proteome</keyword>
<feature type="transmembrane region" description="Helical" evidence="1">
    <location>
        <begin position="12"/>
        <end position="34"/>
    </location>
</feature>
<dbReference type="EMBL" id="JAUSVY010000001">
    <property type="protein sequence ID" value="MDQ0503718.1"/>
    <property type="molecule type" value="Genomic_DNA"/>
</dbReference>
<reference evidence="2 3" key="1">
    <citation type="submission" date="2023-07" db="EMBL/GenBank/DDBJ databases">
        <title>Genomic Encyclopedia of Type Strains, Phase IV (KMG-IV): sequencing the most valuable type-strain genomes for metagenomic binning, comparative biology and taxonomic classification.</title>
        <authorList>
            <person name="Goeker M."/>
        </authorList>
    </citation>
    <scope>NUCLEOTIDE SEQUENCE [LARGE SCALE GENOMIC DNA]</scope>
    <source>
        <strain evidence="2 3">DSM 3770</strain>
    </source>
</reference>
<protein>
    <submittedName>
        <fullName evidence="2">Uncharacterized protein</fullName>
    </submittedName>
</protein>
<sequence length="98" mass="10337">MPFLVRFLVTHAVIGVSLAVVLVGAMVAFDVAGIGTLTTTSEDGLLALVLLTFGLGVTFGSVQMGFAVMLMSEGEEPPRGRRVLTRLVPRYAKVSASR</sequence>
<evidence type="ECO:0000313" key="2">
    <source>
        <dbReference type="EMBL" id="MDQ0503718.1"/>
    </source>
</evidence>
<keyword evidence="1" id="KW-0812">Transmembrane</keyword>
<evidence type="ECO:0000313" key="3">
    <source>
        <dbReference type="Proteomes" id="UP001241747"/>
    </source>
</evidence>